<evidence type="ECO:0000313" key="1">
    <source>
        <dbReference type="EMBL" id="QJA75113.1"/>
    </source>
</evidence>
<accession>A0A6M3JYF6</accession>
<evidence type="ECO:0000313" key="2">
    <source>
        <dbReference type="EMBL" id="QJA87345.1"/>
    </source>
</evidence>
<evidence type="ECO:0000313" key="3">
    <source>
        <dbReference type="EMBL" id="QJB01752.1"/>
    </source>
</evidence>
<organism evidence="1">
    <name type="scientific">viral metagenome</name>
    <dbReference type="NCBI Taxonomy" id="1070528"/>
    <lineage>
        <taxon>unclassified sequences</taxon>
        <taxon>metagenomes</taxon>
        <taxon>organismal metagenomes</taxon>
    </lineage>
</organism>
<gene>
    <name evidence="3" type="ORF">MM171B02046_0010</name>
    <name evidence="1" type="ORF">MM415A01868_0015</name>
    <name evidence="2" type="ORF">MM415B03014_0002</name>
</gene>
<name>A0A6M3JYF6_9ZZZZ</name>
<dbReference type="EMBL" id="MT142699">
    <property type="protein sequence ID" value="QJA87345.1"/>
    <property type="molecule type" value="Genomic_DNA"/>
</dbReference>
<dbReference type="EMBL" id="MT143730">
    <property type="protein sequence ID" value="QJB01752.1"/>
    <property type="molecule type" value="Genomic_DNA"/>
</dbReference>
<reference evidence="1" key="1">
    <citation type="submission" date="2020-03" db="EMBL/GenBank/DDBJ databases">
        <title>The deep terrestrial virosphere.</title>
        <authorList>
            <person name="Holmfeldt K."/>
            <person name="Nilsson E."/>
            <person name="Simone D."/>
            <person name="Lopez-Fernandez M."/>
            <person name="Wu X."/>
            <person name="de Brujin I."/>
            <person name="Lundin D."/>
            <person name="Andersson A."/>
            <person name="Bertilsson S."/>
            <person name="Dopson M."/>
        </authorList>
    </citation>
    <scope>NUCLEOTIDE SEQUENCE</scope>
    <source>
        <strain evidence="3">MM171B02046</strain>
        <strain evidence="1">MM415A01868</strain>
        <strain evidence="2">MM415B03014</strain>
    </source>
</reference>
<dbReference type="EMBL" id="MT142141">
    <property type="protein sequence ID" value="QJA75113.1"/>
    <property type="molecule type" value="Genomic_DNA"/>
</dbReference>
<proteinExistence type="predicted"/>
<protein>
    <submittedName>
        <fullName evidence="1">Uncharacterized protein</fullName>
    </submittedName>
</protein>
<sequence>MGCGVYWQQIRTAERALGDLDRLGLGPGTEAYEAVLSQRGKLLAQVGMKFPRIDYSLSMWREFSPQRIRAWFDPEFGFMVEGRASPGAPPVYKTVSAEMAAAVIKGELTPEMKEALVKPDEYLGE</sequence>
<dbReference type="AlphaFoldDB" id="A0A6M3JYF6"/>